<feature type="compositionally biased region" description="Polar residues" evidence="2">
    <location>
        <begin position="846"/>
        <end position="855"/>
    </location>
</feature>
<feature type="compositionally biased region" description="Polar residues" evidence="2">
    <location>
        <begin position="1261"/>
        <end position="1274"/>
    </location>
</feature>
<feature type="region of interest" description="Disordered" evidence="2">
    <location>
        <begin position="1576"/>
        <end position="1617"/>
    </location>
</feature>
<feature type="compositionally biased region" description="Polar residues" evidence="2">
    <location>
        <begin position="447"/>
        <end position="458"/>
    </location>
</feature>
<feature type="compositionally biased region" description="Basic and acidic residues" evidence="2">
    <location>
        <begin position="858"/>
        <end position="870"/>
    </location>
</feature>
<dbReference type="Proteomes" id="UP001331761">
    <property type="component" value="Unassembled WGS sequence"/>
</dbReference>
<feature type="compositionally biased region" description="Polar residues" evidence="2">
    <location>
        <begin position="77"/>
        <end position="86"/>
    </location>
</feature>
<feature type="compositionally biased region" description="Acidic residues" evidence="2">
    <location>
        <begin position="1212"/>
        <end position="1228"/>
    </location>
</feature>
<feature type="compositionally biased region" description="Polar residues" evidence="2">
    <location>
        <begin position="1476"/>
        <end position="1486"/>
    </location>
</feature>
<feature type="region of interest" description="Disordered" evidence="2">
    <location>
        <begin position="534"/>
        <end position="556"/>
    </location>
</feature>
<feature type="compositionally biased region" description="Polar residues" evidence="2">
    <location>
        <begin position="367"/>
        <end position="379"/>
    </location>
</feature>
<feature type="region of interest" description="Disordered" evidence="2">
    <location>
        <begin position="668"/>
        <end position="696"/>
    </location>
</feature>
<sequence>MEKKSGCLPSRNSSRPDRSRSPHREVHPWERGGEPKSVLYPADIQFHRQSTSKANSSRSPMKPSTSPSKNYRKSPLKEQSQSSFTRPNPAPLDPCRSVEKVAERMKKWSKMRSPPKFMAGLKPKGDEDVCYKSHQLTPKRRNRESWTIEHFTKEPFVLNGNADGNKNGCIDKSHPLKENMRVIERPRRRSESSPTHEEWNERSHDRYTIPAPCEPTLIHHRVEIDEDGYAVPLTQSGAVTPSDKDAPVNLTTPGNLVSPEDMFYTPMTHIRPSQLEERSRSHLHGPLKSPHFSPPIARPQFSLITSKGNVSAVHSPFDRNVSLKERTEAQLAAIDKVSSKLELAIQQARDVLSKPIRLGLPPLDTSAVPSFSESRQTIDPGQIENLKRMKKGNEVASQRHSLPMGFDFSKYRDLSNTSPDSALDHNVEKKSNDTNTTSARAREPSDSKSSPSKFTEISQPKALGASMAAELAYAERMEKSQSHLAAARTLARTVEKSLEIAQDSQQNQNSDIDAVLDSIVLEDRSLVTFEDAETHSNLRTSPEKVHTKPTPSKIQPCSTSSKILCLDEEEQDQRKAEIESYIRMRKKLRILQLAVLRLEKRSKASLKQSTSIDRAIERVNKEHQRAVEDAESLLTQRLTPREFLLIIKHRQRKVFDATEQCCDTIKRLVNSDPPQPREPLASVANEASTAKPDREAMRMDTKALKESETNDEEDLSARTMRRNLEARREQAEMLNRSFEERSRDIEEKTKKSIAVQLTKYDRVIAERTNLLNHLERISNEHCYEVSAPPPRTPTPHHEGIARLDLSQLSQDDPFSSEMAPDSHETPTLVDGEQLNFDEERRGVTVCRTQSQSTVYEDSLSHFDDEEERPHSGSSEATLYQSDLEIQDQTVPAEEAAAHRHPSRRTMDTAETLAMLSRSVVAVTNTTSEGGDVDVKIQSIINDALHDKVMPQVGTDLTTRLKTSEAVEEIGSELMVPDDGSCATDSRDIDLVGADGDPMQRGEASKVDKHELNKSHCSESKAGGDHEAMSSSRPVLSKLTGDAGVDSSETRKNLGSETINSEKATVVARPPKDFSRLRLFFGSPDEPTEDSADYQPTDDGDIPNDQFVSKTEPTSEMIADDTDESDQVLETAPVNDDENVPVVVLKRFVYKESVMYEKYQEDTELEKTQWEVTPPGSPVMKDSQSSSVQRSTFNDAFVLELSETQKSDGTSNDLDEIDEKNEWLTDDEQPPVNDDCKGSSDEIDEQHDKREGHKTPKGSPVVSPSAQKELQTTSTKETKKVGLPNSENGGQQDRKTVDGAEIGELDLAVARIDKEAECKTVSESFAVQPNEIGSGKNREMEQMEKCQGLEASEERRDSSKSDNMVEGRSIKEGADILKSPSEISSPATEGFKDISEIWPETSKNHIEMEEPAKQLSDISLLERTSGRESMGLNRSDLCDSLSKSIMQLMVEPASPRRASLSQIVHRYKLSESLLEDSVTTSSESPRTPQERFTTKMPSSYSPRSIALLEETLDSSVVEMIVQCETAKAITDEKIREIDEQMASLKIRSPPVVKDETKLNTSFDESYEDLLSIEKPSSAFDKIDSTPLPTGDLPSKHVADTPRKLPYQSQSPTPSPEDIRRQRHAQLMEKLNSPEWMQATCSQYSKDVWYTVASRGFMRPLHDEFVPFPKYDGDALVETEDERKLVDNKKTIIWSTVIELATMLWPEHPENSAIVGSKWLPIPTNDTQFAAMAVRYMQEQLGDLPSSHRYNRQCRPPAPSPTEGAIDEAVARLYYSRGNVFARAVDAEYRKMCGELIDLVGDRFVSSEIQKMSHHLGAEDDMNESLLTPSSSTAFGRLSGDFGRLSLARLSIGSGSSIGRRSSANAVIVQPLKVVHEE</sequence>
<keyword evidence="1" id="KW-0175">Coiled coil</keyword>
<feature type="coiled-coil region" evidence="1">
    <location>
        <begin position="721"/>
        <end position="748"/>
    </location>
</feature>
<evidence type="ECO:0000313" key="4">
    <source>
        <dbReference type="Proteomes" id="UP001331761"/>
    </source>
</evidence>
<evidence type="ECO:0000256" key="1">
    <source>
        <dbReference type="SAM" id="Coils"/>
    </source>
</evidence>
<organism evidence="3 4">
    <name type="scientific">Trichostrongylus colubriformis</name>
    <name type="common">Black scour worm</name>
    <dbReference type="NCBI Taxonomy" id="6319"/>
    <lineage>
        <taxon>Eukaryota</taxon>
        <taxon>Metazoa</taxon>
        <taxon>Ecdysozoa</taxon>
        <taxon>Nematoda</taxon>
        <taxon>Chromadorea</taxon>
        <taxon>Rhabditida</taxon>
        <taxon>Rhabditina</taxon>
        <taxon>Rhabditomorpha</taxon>
        <taxon>Strongyloidea</taxon>
        <taxon>Trichostrongylidae</taxon>
        <taxon>Trichostrongylus</taxon>
    </lineage>
</organism>
<feature type="compositionally biased region" description="Polar residues" evidence="2">
    <location>
        <begin position="1181"/>
        <end position="1193"/>
    </location>
</feature>
<feature type="region of interest" description="Disordered" evidence="2">
    <location>
        <begin position="1324"/>
        <end position="1391"/>
    </location>
</feature>
<reference evidence="3 4" key="1">
    <citation type="submission" date="2019-10" db="EMBL/GenBank/DDBJ databases">
        <title>Assembly and Annotation for the nematode Trichostrongylus colubriformis.</title>
        <authorList>
            <person name="Martin J."/>
        </authorList>
    </citation>
    <scope>NUCLEOTIDE SEQUENCE [LARGE SCALE GENOMIC DNA]</scope>
    <source>
        <strain evidence="3">G859</strain>
        <tissue evidence="3">Whole worm</tissue>
    </source>
</reference>
<feature type="region of interest" description="Disordered" evidence="2">
    <location>
        <begin position="417"/>
        <end position="461"/>
    </location>
</feature>
<feature type="compositionally biased region" description="Basic and acidic residues" evidence="2">
    <location>
        <begin position="14"/>
        <end position="34"/>
    </location>
</feature>
<feature type="region of interest" description="Disordered" evidence="2">
    <location>
        <begin position="994"/>
        <end position="1125"/>
    </location>
</feature>
<feature type="region of interest" description="Disordered" evidence="2">
    <location>
        <begin position="358"/>
        <end position="379"/>
    </location>
</feature>
<feature type="compositionally biased region" description="Basic and acidic residues" evidence="2">
    <location>
        <begin position="1351"/>
        <end position="1374"/>
    </location>
</feature>
<comment type="caution">
    <text evidence="3">The sequence shown here is derived from an EMBL/GenBank/DDBJ whole genome shotgun (WGS) entry which is preliminary data.</text>
</comment>
<feature type="region of interest" description="Disordered" evidence="2">
    <location>
        <begin position="1"/>
        <end position="147"/>
    </location>
</feature>
<feature type="compositionally biased region" description="Basic and acidic residues" evidence="2">
    <location>
        <begin position="422"/>
        <end position="432"/>
    </location>
</feature>
<keyword evidence="4" id="KW-1185">Reference proteome</keyword>
<evidence type="ECO:0000256" key="2">
    <source>
        <dbReference type="SAM" id="MobiDB-lite"/>
    </source>
</evidence>
<proteinExistence type="predicted"/>
<feature type="compositionally biased region" description="Polar residues" evidence="2">
    <location>
        <begin position="47"/>
        <end position="69"/>
    </location>
</feature>
<feature type="region of interest" description="Disordered" evidence="2">
    <location>
        <begin position="1473"/>
        <end position="1497"/>
    </location>
</feature>
<feature type="region of interest" description="Disordered" evidence="2">
    <location>
        <begin position="1161"/>
        <end position="1298"/>
    </location>
</feature>
<protein>
    <submittedName>
        <fullName evidence="3">Uncharacterized protein</fullName>
    </submittedName>
</protein>
<feature type="compositionally biased region" description="Basic and acidic residues" evidence="2">
    <location>
        <begin position="534"/>
        <end position="546"/>
    </location>
</feature>
<name>A0AAN8FSS4_TRICO</name>
<accession>A0AAN8FSS4</accession>
<feature type="compositionally biased region" description="Polar residues" evidence="2">
    <location>
        <begin position="1201"/>
        <end position="1211"/>
    </location>
</feature>
<gene>
    <name evidence="3" type="ORF">GCK32_002908</name>
</gene>
<feature type="region of interest" description="Disordered" evidence="2">
    <location>
        <begin position="238"/>
        <end position="261"/>
    </location>
</feature>
<feature type="compositionally biased region" description="Basic and acidic residues" evidence="2">
    <location>
        <begin position="1592"/>
        <end position="1601"/>
    </location>
</feature>
<feature type="compositionally biased region" description="Basic and acidic residues" evidence="2">
    <location>
        <begin position="96"/>
        <end position="106"/>
    </location>
</feature>
<feature type="region of interest" description="Disordered" evidence="2">
    <location>
        <begin position="811"/>
        <end position="875"/>
    </location>
</feature>
<feature type="compositionally biased region" description="Basic and acidic residues" evidence="2">
    <location>
        <begin position="1233"/>
        <end position="1253"/>
    </location>
</feature>
<feature type="region of interest" description="Disordered" evidence="2">
    <location>
        <begin position="184"/>
        <end position="203"/>
    </location>
</feature>
<feature type="compositionally biased region" description="Acidic residues" evidence="2">
    <location>
        <begin position="1085"/>
        <end position="1101"/>
    </location>
</feature>
<evidence type="ECO:0000313" key="3">
    <source>
        <dbReference type="EMBL" id="KAK5985226.1"/>
    </source>
</evidence>
<dbReference type="EMBL" id="WIXE01001956">
    <property type="protein sequence ID" value="KAK5985226.1"/>
    <property type="molecule type" value="Genomic_DNA"/>
</dbReference>
<feature type="compositionally biased region" description="Basic and acidic residues" evidence="2">
    <location>
        <begin position="997"/>
        <end position="1027"/>
    </location>
</feature>